<keyword evidence="3" id="KW-0645">Protease</keyword>
<dbReference type="Gene3D" id="3.10.10.10">
    <property type="entry name" value="HIV Type 1 Reverse Transcriptase, subunit A, domain 1"/>
    <property type="match status" value="1"/>
</dbReference>
<keyword evidence="17" id="KW-1185">Reference proteome</keyword>
<dbReference type="CDD" id="cd01647">
    <property type="entry name" value="RT_LTR"/>
    <property type="match status" value="1"/>
</dbReference>
<dbReference type="Pfam" id="PF00077">
    <property type="entry name" value="RVP"/>
    <property type="match status" value="1"/>
</dbReference>
<evidence type="ECO:0000256" key="6">
    <source>
        <dbReference type="ARBA" id="ARBA00022722"/>
    </source>
</evidence>
<keyword evidence="11" id="KW-0695">RNA-directed DNA polymerase</keyword>
<dbReference type="Gene3D" id="3.30.70.270">
    <property type="match status" value="2"/>
</dbReference>
<evidence type="ECO:0000256" key="8">
    <source>
        <dbReference type="ARBA" id="ARBA00022759"/>
    </source>
</evidence>
<dbReference type="InterPro" id="IPR001584">
    <property type="entry name" value="Integrase_cat-core"/>
</dbReference>
<evidence type="ECO:0000256" key="7">
    <source>
        <dbReference type="ARBA" id="ARBA00022741"/>
    </source>
</evidence>
<dbReference type="InterPro" id="IPR043128">
    <property type="entry name" value="Rev_trsase/Diguanyl_cyclase"/>
</dbReference>
<dbReference type="PROSITE" id="PS50175">
    <property type="entry name" value="ASP_PROT_RETROV"/>
    <property type="match status" value="1"/>
</dbReference>
<keyword evidence="8" id="KW-0255">Endonuclease</keyword>
<dbReference type="GO" id="GO:0003964">
    <property type="term" value="F:RNA-directed DNA polymerase activity"/>
    <property type="evidence" value="ECO:0007669"/>
    <property type="project" value="UniProtKB-KW"/>
</dbReference>
<dbReference type="GO" id="GO:0005524">
    <property type="term" value="F:ATP binding"/>
    <property type="evidence" value="ECO:0007669"/>
    <property type="project" value="UniProtKB-KW"/>
</dbReference>
<dbReference type="InterPro" id="IPR012337">
    <property type="entry name" value="RNaseH-like_sf"/>
</dbReference>
<evidence type="ECO:0000256" key="10">
    <source>
        <dbReference type="ARBA" id="ARBA00022840"/>
    </source>
</evidence>
<dbReference type="InterPro" id="IPR001995">
    <property type="entry name" value="Peptidase_A2_cat"/>
</dbReference>
<evidence type="ECO:0000256" key="1">
    <source>
        <dbReference type="ARBA" id="ARBA00007381"/>
    </source>
</evidence>
<dbReference type="InterPro" id="IPR013126">
    <property type="entry name" value="Hsp_70_fam"/>
</dbReference>
<dbReference type="GO" id="GO:0003676">
    <property type="term" value="F:nucleic acid binding"/>
    <property type="evidence" value="ECO:0007669"/>
    <property type="project" value="InterPro"/>
</dbReference>
<evidence type="ECO:0000256" key="5">
    <source>
        <dbReference type="ARBA" id="ARBA00022695"/>
    </source>
</evidence>
<dbReference type="InterPro" id="IPR050951">
    <property type="entry name" value="Retrovirus_Pol_polyprotein"/>
</dbReference>
<feature type="region of interest" description="Disordered" evidence="12">
    <location>
        <begin position="1"/>
        <end position="21"/>
    </location>
</feature>
<keyword evidence="10" id="KW-0067">ATP-binding</keyword>
<dbReference type="InterPro" id="IPR043129">
    <property type="entry name" value="ATPase_NBD"/>
</dbReference>
<dbReference type="GO" id="GO:0004519">
    <property type="term" value="F:endonuclease activity"/>
    <property type="evidence" value="ECO:0007669"/>
    <property type="project" value="UniProtKB-KW"/>
</dbReference>
<dbReference type="EMBL" id="CAJPWZ010001036">
    <property type="protein sequence ID" value="CAG2205996.1"/>
    <property type="molecule type" value="Genomic_DNA"/>
</dbReference>
<dbReference type="Pfam" id="PF00665">
    <property type="entry name" value="rve"/>
    <property type="match status" value="1"/>
</dbReference>
<evidence type="ECO:0000313" key="17">
    <source>
        <dbReference type="Proteomes" id="UP000683360"/>
    </source>
</evidence>
<dbReference type="Gene3D" id="2.40.70.10">
    <property type="entry name" value="Acid Proteases"/>
    <property type="match status" value="1"/>
</dbReference>
<dbReference type="SUPFAM" id="SSF50630">
    <property type="entry name" value="Acid proteases"/>
    <property type="match status" value="1"/>
</dbReference>
<comment type="caution">
    <text evidence="16">The sequence shown here is derived from an EMBL/GenBank/DDBJ whole genome shotgun (WGS) entry which is preliminary data.</text>
</comment>
<dbReference type="GO" id="GO:0004190">
    <property type="term" value="F:aspartic-type endopeptidase activity"/>
    <property type="evidence" value="ECO:0007669"/>
    <property type="project" value="InterPro"/>
</dbReference>
<dbReference type="FunFam" id="3.30.70.270:FF:000026">
    <property type="entry name" value="Transposon Ty3-G Gag-Pol polyprotein"/>
    <property type="match status" value="1"/>
</dbReference>
<keyword evidence="4" id="KW-0808">Transferase</keyword>
<dbReference type="InterPro" id="IPR000477">
    <property type="entry name" value="RT_dom"/>
</dbReference>
<dbReference type="Pfam" id="PF00078">
    <property type="entry name" value="RVT_1"/>
    <property type="match status" value="1"/>
</dbReference>
<dbReference type="GO" id="GO:0015074">
    <property type="term" value="P:DNA integration"/>
    <property type="evidence" value="ECO:0007669"/>
    <property type="project" value="InterPro"/>
</dbReference>
<evidence type="ECO:0000256" key="11">
    <source>
        <dbReference type="ARBA" id="ARBA00022918"/>
    </source>
</evidence>
<dbReference type="InterPro" id="IPR021109">
    <property type="entry name" value="Peptidase_aspartic_dom_sf"/>
</dbReference>
<evidence type="ECO:0000256" key="12">
    <source>
        <dbReference type="SAM" id="MobiDB-lite"/>
    </source>
</evidence>
<dbReference type="SUPFAM" id="SSF53067">
    <property type="entry name" value="Actin-like ATPase domain"/>
    <property type="match status" value="2"/>
</dbReference>
<dbReference type="Gene3D" id="3.30.420.10">
    <property type="entry name" value="Ribonuclease H-like superfamily/Ribonuclease H"/>
    <property type="match status" value="1"/>
</dbReference>
<dbReference type="Pfam" id="PF00012">
    <property type="entry name" value="HSP70"/>
    <property type="match status" value="1"/>
</dbReference>
<dbReference type="EC" id="2.7.7.49" evidence="2"/>
<dbReference type="InterPro" id="IPR041373">
    <property type="entry name" value="RT_RNaseH"/>
</dbReference>
<comment type="similarity">
    <text evidence="1">Belongs to the heat shock protein 70 family.</text>
</comment>
<dbReference type="CDD" id="cd09274">
    <property type="entry name" value="RNase_HI_RT_Ty3"/>
    <property type="match status" value="1"/>
</dbReference>
<dbReference type="InterPro" id="IPR018061">
    <property type="entry name" value="Retropepsins"/>
</dbReference>
<dbReference type="Pfam" id="PF17917">
    <property type="entry name" value="RT_RNaseH"/>
    <property type="match status" value="1"/>
</dbReference>
<keyword evidence="7" id="KW-0547">Nucleotide-binding</keyword>
<dbReference type="CDD" id="cd10229">
    <property type="entry name" value="ASKHA_NBD_HSP70_HSPA12"/>
    <property type="match status" value="1"/>
</dbReference>
<feature type="domain" description="Peptidase A2" evidence="13">
    <location>
        <begin position="72"/>
        <end position="151"/>
    </location>
</feature>
<dbReference type="GO" id="GO:0140662">
    <property type="term" value="F:ATP-dependent protein folding chaperone"/>
    <property type="evidence" value="ECO:0007669"/>
    <property type="project" value="InterPro"/>
</dbReference>
<evidence type="ECO:0000259" key="14">
    <source>
        <dbReference type="PROSITE" id="PS50878"/>
    </source>
</evidence>
<evidence type="ECO:0000313" key="16">
    <source>
        <dbReference type="EMBL" id="CAG2205996.1"/>
    </source>
</evidence>
<evidence type="ECO:0000256" key="9">
    <source>
        <dbReference type="ARBA" id="ARBA00022801"/>
    </source>
</evidence>
<dbReference type="PROSITE" id="PS50878">
    <property type="entry name" value="RT_POL"/>
    <property type="match status" value="1"/>
</dbReference>
<evidence type="ECO:0000259" key="15">
    <source>
        <dbReference type="PROSITE" id="PS50994"/>
    </source>
</evidence>
<dbReference type="Gene3D" id="3.30.420.40">
    <property type="match status" value="1"/>
</dbReference>
<gene>
    <name evidence="16" type="ORF">MEDL_20324</name>
</gene>
<feature type="domain" description="Integrase catalytic" evidence="15">
    <location>
        <begin position="877"/>
        <end position="1066"/>
    </location>
</feature>
<dbReference type="Gene3D" id="3.10.20.370">
    <property type="match status" value="1"/>
</dbReference>
<dbReference type="OrthoDB" id="6144966at2759"/>
<proteinExistence type="inferred from homology"/>
<dbReference type="InterPro" id="IPR043502">
    <property type="entry name" value="DNA/RNA_pol_sf"/>
</dbReference>
<dbReference type="PROSITE" id="PS50994">
    <property type="entry name" value="INTEGRASE"/>
    <property type="match status" value="1"/>
</dbReference>
<dbReference type="PANTHER" id="PTHR37984">
    <property type="entry name" value="PROTEIN CBG26694"/>
    <property type="match status" value="1"/>
</dbReference>
<evidence type="ECO:0000256" key="3">
    <source>
        <dbReference type="ARBA" id="ARBA00022670"/>
    </source>
</evidence>
<dbReference type="Proteomes" id="UP000683360">
    <property type="component" value="Unassembled WGS sequence"/>
</dbReference>
<reference evidence="16" key="1">
    <citation type="submission" date="2021-03" db="EMBL/GenBank/DDBJ databases">
        <authorList>
            <person name="Bekaert M."/>
        </authorList>
    </citation>
    <scope>NUCLEOTIDE SEQUENCE</scope>
</reference>
<keyword evidence="5" id="KW-0548">Nucleotidyltransferase</keyword>
<feature type="domain" description="Reverse transcriptase" evidence="14">
    <location>
        <begin position="368"/>
        <end position="545"/>
    </location>
</feature>
<evidence type="ECO:0000256" key="4">
    <source>
        <dbReference type="ARBA" id="ARBA00022679"/>
    </source>
</evidence>
<organism evidence="16 17">
    <name type="scientific">Mytilus edulis</name>
    <name type="common">Blue mussel</name>
    <dbReference type="NCBI Taxonomy" id="6550"/>
    <lineage>
        <taxon>Eukaryota</taxon>
        <taxon>Metazoa</taxon>
        <taxon>Spiralia</taxon>
        <taxon>Lophotrochozoa</taxon>
        <taxon>Mollusca</taxon>
        <taxon>Bivalvia</taxon>
        <taxon>Autobranchia</taxon>
        <taxon>Pteriomorphia</taxon>
        <taxon>Mytilida</taxon>
        <taxon>Mytiloidea</taxon>
        <taxon>Mytilidae</taxon>
        <taxon>Mytilinae</taxon>
        <taxon>Mytilus</taxon>
    </lineage>
</organism>
<evidence type="ECO:0000259" key="13">
    <source>
        <dbReference type="PROSITE" id="PS50175"/>
    </source>
</evidence>
<sequence>MARNSKFNGNKKVRARNSNIQNRNFETYQEQKSFEKASENKIENESEQVETFEINLAGNPNSCLIKIAHMKVRSLIDSGASVSLLHNKIYNSIKGLPKLEKKKVNLQGVNGASLNVLGSINLDFNMKGNKMNHTFYVVSDMNRNAILGRDWLVKFGVRVYFDLGCLRINKTYVPLVEDIHIASIVRLAQTTVFKPQTSNICYVKGNKNYTFSSSKSFEISPITKGHLSYQPGLMVANSVANINEKRQMPVLIVNTTNRTYKFRRGIAIGRASPVLEENVVSLESTQEHSEIENVFETDLNVPDVHRGRVLQLLNNNRDVFAFKDTELGQTDTVKMRIDTGDNPPVKLKPYRTPLHKREIVNKAITDMLEANIIRRSNSNYSSPVVLVDKKDKTTRFCIDFRSLNSSTLAIRYPLPVIDDILTLLGAAKFYSLIDLRAGFWQIKMAEEDKSKTAFVCHKGLFEFNVMPFGLQNSPAVFSQLMEIVLQDLNFAISYIDDILIFSETLEEHFNHIQQVFDRLRQHNLKLKLKKCQFLQEETNYLGFKINIDGVKPDDAKVEAIKTLPNPVTVKEVRSFIGACSYYRRFIPNFSKISIPLVALTKKYAKFQWDEECQRAFDFLKYSLTVTPLLAYPDLKKPYVLYTDASNDTIGACLTQPCEEEETHLSCLRKEKPIYFLSHKLSDTQSRWSTIEKEAFSIHYALQKLDHYLHGAEFIIRTDHKPLKYLLLSPQCNKKLQLWALGIASYNCKIEWLAGTDNTIADYLSRRPPGQEGNQNQSETIEVDISDKAFQINTLNSNEFNPKDFASCDYKEDDQLSVKECTIPGYDMKIEQSLDIELSEIINQINTGKASRSVDNKHIIINDILYYISHPDDDLKLRLYVPLQLRNEGVDLSGPYPTSLSGNKYIVSFVCHYSGWPLAFPVPNKTSENVVHLLIEEIIPNFSVPLVIVSDNGGEFTSKIFEETLKELNISHITTSFYHPQGNAKVERFHRTLHDVMAKKLQSDASTWDVCLNQTIAAIRFQKNESTKFSPFFLLYNRDPVLPIDNLLKPRRKYVGEDPHKILLEQQHKSFILVHRNLKKSKEKQKQNADKNRQEINLEIGDPVYFKNHLRKSKLDTKWKPYYRIIEKTSPVTFVLKNQLDGSVAKKVHLEHLKKAKIDEWVIPTNLEGRQLRKTNYVVPPEDSDESDNELPVGFSPMDGGSHAGWIFADGWWITCRLDFPMDGGSHAMDGMVDHMQVGFSPMDGGSHWIFDDELDHMQVGFSPMDGGSHDDDEWWITCKLDFRRWMVDHMQKNPANPSIYCQQWINDGPSNIREQAPTCVLFDQDGIFHSFGFEAVNFFYNNAETIDFTEWYYFEHFKMMLYNEKDQLTKNTYLEESVMIGNKASRKKMKAIKVFAAVIGHFRELLLKKDQNETDSTDELIQWVITVPAIWDLKARTFMRDAAVKAGIPINRITLALEPEVASIHCRRVPVSVQTLKDGKKIIASMTTGSKYIVLDQGGGTTDMAVHEVTSVHTLKEIHQACGGHWGGFTVNEAFHSFLIDLFGENVVDKIKQEKPAAYFKFLHNFEDMKKCFDEEKLKDPEGKSKVHIPVEWIEYFEKSNTVDLKESVKKSNFKGRVSIHNDKMKIKNNLLRAFFDYAIESIMAELNKLAQKEELKDVKTLLVVGGHAESPVLINALYENFHNSTL</sequence>
<dbReference type="FunFam" id="3.10.10.10:FF:000007">
    <property type="entry name" value="Retrovirus-related Pol polyprotein from transposon 17.6-like Protein"/>
    <property type="match status" value="1"/>
</dbReference>
<name>A0A8S3RGT9_MYTED</name>
<keyword evidence="6" id="KW-0540">Nuclease</keyword>
<dbReference type="SUPFAM" id="SSF56672">
    <property type="entry name" value="DNA/RNA polymerases"/>
    <property type="match status" value="1"/>
</dbReference>
<evidence type="ECO:0000256" key="2">
    <source>
        <dbReference type="ARBA" id="ARBA00012493"/>
    </source>
</evidence>
<dbReference type="CDD" id="cd00303">
    <property type="entry name" value="retropepsin_like"/>
    <property type="match status" value="1"/>
</dbReference>
<accession>A0A8S3RGT9</accession>
<protein>
    <recommendedName>
        <fullName evidence="2">RNA-directed DNA polymerase</fullName>
        <ecNumber evidence="2">2.7.7.49</ecNumber>
    </recommendedName>
</protein>
<dbReference type="SUPFAM" id="SSF53098">
    <property type="entry name" value="Ribonuclease H-like"/>
    <property type="match status" value="1"/>
</dbReference>
<dbReference type="PANTHER" id="PTHR37984:SF5">
    <property type="entry name" value="PROTEIN NYNRIN-LIKE"/>
    <property type="match status" value="1"/>
</dbReference>
<keyword evidence="9" id="KW-0378">Hydrolase</keyword>
<dbReference type="InterPro" id="IPR036397">
    <property type="entry name" value="RNaseH_sf"/>
</dbReference>
<dbReference type="GO" id="GO:0006508">
    <property type="term" value="P:proteolysis"/>
    <property type="evidence" value="ECO:0007669"/>
    <property type="project" value="UniProtKB-KW"/>
</dbReference>